<dbReference type="AlphaFoldDB" id="A0A9Q0BVV8"/>
<dbReference type="EMBL" id="JAMKOV010000001">
    <property type="protein sequence ID" value="KAI8045739.1"/>
    <property type="molecule type" value="Genomic_DNA"/>
</dbReference>
<dbReference type="Proteomes" id="UP001059596">
    <property type="component" value="Chromosome 3R"/>
</dbReference>
<accession>A0A9Q0BVV8</accession>
<evidence type="ECO:0000313" key="2">
    <source>
        <dbReference type="Proteomes" id="UP001059596"/>
    </source>
</evidence>
<comment type="caution">
    <text evidence="1">The sequence shown here is derived from an EMBL/GenBank/DDBJ whole genome shotgun (WGS) entry which is preliminary data.</text>
</comment>
<protein>
    <submittedName>
        <fullName evidence="1">Uncharacterized protein</fullName>
    </submittedName>
</protein>
<proteinExistence type="predicted"/>
<sequence length="92" mass="10353">MSRICSPRRYEAEEAASPTRYASSASCVCRLFSSGSEKTATVRTPSLRAVLITRQAISPRFEIRILLMGRTFGMAAVAKHLRKNKKKLTRFM</sequence>
<organism evidence="1 2">
    <name type="scientific">Drosophila gunungcola</name>
    <name type="common">fruit fly</name>
    <dbReference type="NCBI Taxonomy" id="103775"/>
    <lineage>
        <taxon>Eukaryota</taxon>
        <taxon>Metazoa</taxon>
        <taxon>Ecdysozoa</taxon>
        <taxon>Arthropoda</taxon>
        <taxon>Hexapoda</taxon>
        <taxon>Insecta</taxon>
        <taxon>Pterygota</taxon>
        <taxon>Neoptera</taxon>
        <taxon>Endopterygota</taxon>
        <taxon>Diptera</taxon>
        <taxon>Brachycera</taxon>
        <taxon>Muscomorpha</taxon>
        <taxon>Ephydroidea</taxon>
        <taxon>Drosophilidae</taxon>
        <taxon>Drosophila</taxon>
        <taxon>Sophophora</taxon>
    </lineage>
</organism>
<reference evidence="1" key="1">
    <citation type="journal article" date="2023" name="Genome Biol. Evol.">
        <title>Long-read-based Genome Assembly of Drosophila gunungcola Reveals Fewer Chemosensory Genes in Flower-breeding Species.</title>
        <authorList>
            <person name="Negi A."/>
            <person name="Liao B.Y."/>
            <person name="Yeh S.D."/>
        </authorList>
    </citation>
    <scope>NUCLEOTIDE SEQUENCE</scope>
    <source>
        <strain evidence="1">Sukarami</strain>
    </source>
</reference>
<keyword evidence="2" id="KW-1185">Reference proteome</keyword>
<evidence type="ECO:0000313" key="1">
    <source>
        <dbReference type="EMBL" id="KAI8045739.1"/>
    </source>
</evidence>
<name>A0A9Q0BVV8_9MUSC</name>
<gene>
    <name evidence="1" type="ORF">M5D96_001923</name>
</gene>